<organism evidence="4 5">
    <name type="scientific">Granulicella arctica</name>
    <dbReference type="NCBI Taxonomy" id="940613"/>
    <lineage>
        <taxon>Bacteria</taxon>
        <taxon>Pseudomonadati</taxon>
        <taxon>Acidobacteriota</taxon>
        <taxon>Terriglobia</taxon>
        <taxon>Terriglobales</taxon>
        <taxon>Acidobacteriaceae</taxon>
        <taxon>Granulicella</taxon>
    </lineage>
</organism>
<dbReference type="GO" id="GO:0003885">
    <property type="term" value="F:D-arabinono-1,4-lactone oxidase activity"/>
    <property type="evidence" value="ECO:0007669"/>
    <property type="project" value="InterPro"/>
</dbReference>
<dbReference type="InterPro" id="IPR010031">
    <property type="entry name" value="FAD_lactone_oxidase-like"/>
</dbReference>
<sequence>MNKRQFLKTSGTLLAGTMLSRIAPAESPAVMSTETPRTNWAGNYTFKAAHLDEPSATAEVQRLVKTLGHTKALGRRHSFNNIADTVGDQISLAHFEQMTLNREAQTVTVGSGITYGKLAPWLDAQGFAVHNLASLPHVSVVGACSTGTHGSGIHNGNLSTAVVGFEMVNGNGETITVSRASDPEHFDGVVVGLGALGVITSVTLTVIPTFQVAQIVYENLSFDQLEYNLDTIFSSGYSVSLFTDWQHHRASQVWLKQTVAKGVTPQMPPLFYGATLQKMKLHPLTGHSAENCTDQQGIPGPWYERLPHFKMNFVPSSGAEIQTEYFVPRARAYEAILAVEQLRDRITPHLFITELRTIAADKLWLSMAYERDSLAIHFTWKPEAEAVQKVLPFIEEKLASFDARPHWAKVFRVPRSRLQQLYPKFADFQQLAKSYDPDGKFRNDYLNKNIFGV</sequence>
<dbReference type="PROSITE" id="PS51387">
    <property type="entry name" value="FAD_PCMH"/>
    <property type="match status" value="1"/>
</dbReference>
<dbReference type="Gene3D" id="3.30.70.2520">
    <property type="match status" value="1"/>
</dbReference>
<dbReference type="InterPro" id="IPR016171">
    <property type="entry name" value="Vanillyl_alc_oxidase_C-sub2"/>
</dbReference>
<dbReference type="RefSeq" id="WP_179488666.1">
    <property type="nucleotide sequence ID" value="NZ_JACCCW010000001.1"/>
</dbReference>
<dbReference type="Proteomes" id="UP000589520">
    <property type="component" value="Unassembled WGS sequence"/>
</dbReference>
<dbReference type="Gene3D" id="3.30.43.10">
    <property type="entry name" value="Uridine Diphospho-n-acetylenolpyruvylglucosamine Reductase, domain 2"/>
    <property type="match status" value="1"/>
</dbReference>
<dbReference type="InterPro" id="IPR007173">
    <property type="entry name" value="ALO_C"/>
</dbReference>
<dbReference type="InterPro" id="IPR016167">
    <property type="entry name" value="FAD-bd_PCMH_sub1"/>
</dbReference>
<comment type="caution">
    <text evidence="4">The sequence shown here is derived from an EMBL/GenBank/DDBJ whole genome shotgun (WGS) entry which is preliminary data.</text>
</comment>
<dbReference type="InterPro" id="IPR036318">
    <property type="entry name" value="FAD-bd_PCMH-like_sf"/>
</dbReference>
<evidence type="ECO:0000256" key="2">
    <source>
        <dbReference type="ARBA" id="ARBA00023002"/>
    </source>
</evidence>
<keyword evidence="5" id="KW-1185">Reference proteome</keyword>
<evidence type="ECO:0000313" key="4">
    <source>
        <dbReference type="EMBL" id="NYF78881.1"/>
    </source>
</evidence>
<protein>
    <submittedName>
        <fullName evidence="4">Xylitol oxidase</fullName>
        <ecNumber evidence="4">1.1.3.41</ecNumber>
    </submittedName>
</protein>
<dbReference type="Gene3D" id="1.10.45.10">
    <property type="entry name" value="Vanillyl-alcohol Oxidase, Chain A, domain 4"/>
    <property type="match status" value="1"/>
</dbReference>
<dbReference type="Pfam" id="PF01565">
    <property type="entry name" value="FAD_binding_4"/>
    <property type="match status" value="1"/>
</dbReference>
<dbReference type="GO" id="GO:0080049">
    <property type="term" value="F:L-gulono-1,4-lactone dehydrogenase activity"/>
    <property type="evidence" value="ECO:0007669"/>
    <property type="project" value="TreeGrafter"/>
</dbReference>
<dbReference type="InterPro" id="IPR006094">
    <property type="entry name" value="Oxid_FAD_bind_N"/>
</dbReference>
<dbReference type="Pfam" id="PF04030">
    <property type="entry name" value="ALO"/>
    <property type="match status" value="1"/>
</dbReference>
<evidence type="ECO:0000259" key="3">
    <source>
        <dbReference type="PROSITE" id="PS51387"/>
    </source>
</evidence>
<evidence type="ECO:0000256" key="1">
    <source>
        <dbReference type="ARBA" id="ARBA00022827"/>
    </source>
</evidence>
<dbReference type="AlphaFoldDB" id="A0A7Y9TFJ7"/>
<keyword evidence="1" id="KW-0274">FAD</keyword>
<name>A0A7Y9TFJ7_9BACT</name>
<dbReference type="GO" id="GO:0071949">
    <property type="term" value="F:FAD binding"/>
    <property type="evidence" value="ECO:0007669"/>
    <property type="project" value="InterPro"/>
</dbReference>
<dbReference type="EMBL" id="JACCCW010000001">
    <property type="protein sequence ID" value="NYF78881.1"/>
    <property type="molecule type" value="Genomic_DNA"/>
</dbReference>
<dbReference type="SUPFAM" id="SSF56176">
    <property type="entry name" value="FAD-binding/transporter-associated domain-like"/>
    <property type="match status" value="1"/>
</dbReference>
<dbReference type="InterPro" id="IPR016169">
    <property type="entry name" value="FAD-bd_PCMH_sub2"/>
</dbReference>
<feature type="domain" description="FAD-binding PCMH-type" evidence="3">
    <location>
        <begin position="44"/>
        <end position="209"/>
    </location>
</feature>
<accession>A0A7Y9TFJ7</accession>
<dbReference type="PANTHER" id="PTHR43762:SF1">
    <property type="entry name" value="D-ARABINONO-1,4-LACTONE OXIDASE"/>
    <property type="match status" value="1"/>
</dbReference>
<gene>
    <name evidence="4" type="ORF">HDF17_001168</name>
</gene>
<dbReference type="GO" id="GO:0016020">
    <property type="term" value="C:membrane"/>
    <property type="evidence" value="ECO:0007669"/>
    <property type="project" value="InterPro"/>
</dbReference>
<proteinExistence type="predicted"/>
<evidence type="ECO:0000313" key="5">
    <source>
        <dbReference type="Proteomes" id="UP000589520"/>
    </source>
</evidence>
<reference evidence="4 5" key="1">
    <citation type="submission" date="2020-07" db="EMBL/GenBank/DDBJ databases">
        <title>Genomic Encyclopedia of Type Strains, Phase IV (KMG-V): Genome sequencing to study the core and pangenomes of soil and plant-associated prokaryotes.</title>
        <authorList>
            <person name="Whitman W."/>
        </authorList>
    </citation>
    <scope>NUCLEOTIDE SEQUENCE [LARGE SCALE GENOMIC DNA]</scope>
    <source>
        <strain evidence="4 5">X4EP2</strain>
    </source>
</reference>
<dbReference type="PANTHER" id="PTHR43762">
    <property type="entry name" value="L-GULONOLACTONE OXIDASE"/>
    <property type="match status" value="1"/>
</dbReference>
<dbReference type="Gene3D" id="3.30.70.2530">
    <property type="match status" value="1"/>
</dbReference>
<dbReference type="InterPro" id="IPR016166">
    <property type="entry name" value="FAD-bd_PCMH"/>
</dbReference>
<dbReference type="PIRSF" id="PIRSF000136">
    <property type="entry name" value="LGO_GLO"/>
    <property type="match status" value="1"/>
</dbReference>
<dbReference type="EC" id="1.1.3.41" evidence="4"/>
<keyword evidence="1" id="KW-0285">Flavoprotein</keyword>
<dbReference type="GO" id="GO:0050582">
    <property type="term" value="F:xylitol oxidase activity"/>
    <property type="evidence" value="ECO:0007669"/>
    <property type="project" value="UniProtKB-EC"/>
</dbReference>
<keyword evidence="2 4" id="KW-0560">Oxidoreductase</keyword>
<dbReference type="Gene3D" id="3.30.465.10">
    <property type="match status" value="1"/>
</dbReference>